<evidence type="ECO:0000313" key="3">
    <source>
        <dbReference type="EMBL" id="OKL60657.1"/>
    </source>
</evidence>
<dbReference type="RefSeq" id="XP_020120778.1">
    <property type="nucleotide sequence ID" value="XM_020266520.1"/>
</dbReference>
<accession>A0A1Q5Q952</accession>
<reference evidence="3 4" key="1">
    <citation type="submission" date="2015-06" db="EMBL/GenBank/DDBJ databases">
        <title>Talaromyces atroroseus IBT 11181 draft genome.</title>
        <authorList>
            <person name="Rasmussen K.B."/>
            <person name="Rasmussen S."/>
            <person name="Petersen B."/>
            <person name="Sicheritz-Ponten T."/>
            <person name="Mortensen U.H."/>
            <person name="Thrane U."/>
        </authorList>
    </citation>
    <scope>NUCLEOTIDE SEQUENCE [LARGE SCALE GENOMIC DNA]</scope>
    <source>
        <strain evidence="3 4">IBT 11181</strain>
    </source>
</reference>
<sequence length="715" mass="79521">MAPPVIPDEINSGTESPATPTSASGQFPLEQPPQLKGRRRLLQNLQRMSSSPSLIRRTRSHSTGYQRDRKASLSCVSLSAAQCWADPVASTAQLSGGLEHASSAASPTVPSPGSARIRVIGGLQNASQTTVPLPLDMRPASRNLQSEGDATPADAQVGHRAVKRTLEFWRDIPDEIKMRIFGFLTVKELVRCSLVSKAWYSMCSDGQLWSNIDTSDFYSKISSYSLMRILTFAGPFVRDLNLRGCVQLRDKWLFEGDQISDACRNVVNFSVEGCRIDKSAINYFLSQNSSLKYINVSGHVTITNSTLKVIAQSCSQLQTLNVSWCSSVDTKGLKRVIEACTKLRDLRAGEIRGFEDESIMERLFEKNTLERLVIHRTDLTDESLRMLVLGRDPEIDVLTDRPIVPPRKLRHLDIHQCVNLTDDGFASLAHNVPFLQGLQISQCSELTDDGIVDVVQTTPNLSHFDLEDLDKITNHVLTEMAKSPCAENLEHLNISYCENIGDIGMLQLLKNCPNLKSLEMDNTRVSDLSLMEASCLVRRRGYGTNLPKIGLRIVVFDCINVTWAGVREVLSSNAFLPRALKNQSTVTVKESADEGDSSDSVSPSGSSRPQATVTRHYPKEIIELKCFHEWQMTVNEHTKRVLRGSLAAANNLDRKWADHMMATEEAGAGGIRARRRRRRAHDVDFMNNFDEDEELSLEAFVGARRRARSGGCTVM</sequence>
<feature type="region of interest" description="Disordered" evidence="1">
    <location>
        <begin position="586"/>
        <end position="614"/>
    </location>
</feature>
<organism evidence="3 4">
    <name type="scientific">Talaromyces atroroseus</name>
    <dbReference type="NCBI Taxonomy" id="1441469"/>
    <lineage>
        <taxon>Eukaryota</taxon>
        <taxon>Fungi</taxon>
        <taxon>Dikarya</taxon>
        <taxon>Ascomycota</taxon>
        <taxon>Pezizomycotina</taxon>
        <taxon>Eurotiomycetes</taxon>
        <taxon>Eurotiomycetidae</taxon>
        <taxon>Eurotiales</taxon>
        <taxon>Trichocomaceae</taxon>
        <taxon>Talaromyces</taxon>
        <taxon>Talaromyces sect. Trachyspermi</taxon>
    </lineage>
</organism>
<proteinExistence type="predicted"/>
<feature type="compositionally biased region" description="Polar residues" evidence="1">
    <location>
        <begin position="43"/>
        <end position="53"/>
    </location>
</feature>
<dbReference type="GeneID" id="31003976"/>
<feature type="domain" description="F-box" evidence="2">
    <location>
        <begin position="166"/>
        <end position="212"/>
    </location>
</feature>
<feature type="region of interest" description="Disordered" evidence="1">
    <location>
        <begin position="1"/>
        <end position="69"/>
    </location>
</feature>
<dbReference type="PROSITE" id="PS50181">
    <property type="entry name" value="FBOX"/>
    <property type="match status" value="1"/>
</dbReference>
<feature type="compositionally biased region" description="Low complexity" evidence="1">
    <location>
        <begin position="598"/>
        <end position="607"/>
    </location>
</feature>
<feature type="compositionally biased region" description="Polar residues" evidence="1">
    <location>
        <begin position="11"/>
        <end position="25"/>
    </location>
</feature>
<dbReference type="InterPro" id="IPR032675">
    <property type="entry name" value="LRR_dom_sf"/>
</dbReference>
<dbReference type="STRING" id="1441469.A0A1Q5Q952"/>
<dbReference type="SMART" id="SM00256">
    <property type="entry name" value="FBOX"/>
    <property type="match status" value="1"/>
</dbReference>
<name>A0A1Q5Q952_TALAT</name>
<dbReference type="SUPFAM" id="SSF52047">
    <property type="entry name" value="RNI-like"/>
    <property type="match status" value="1"/>
</dbReference>
<evidence type="ECO:0000259" key="2">
    <source>
        <dbReference type="PROSITE" id="PS50181"/>
    </source>
</evidence>
<evidence type="ECO:0000313" key="4">
    <source>
        <dbReference type="Proteomes" id="UP000214365"/>
    </source>
</evidence>
<dbReference type="InterPro" id="IPR057207">
    <property type="entry name" value="FBXL15_LRR"/>
</dbReference>
<dbReference type="GO" id="GO:0031146">
    <property type="term" value="P:SCF-dependent proteasomal ubiquitin-dependent protein catabolic process"/>
    <property type="evidence" value="ECO:0007669"/>
    <property type="project" value="TreeGrafter"/>
</dbReference>
<dbReference type="Pfam" id="PF12937">
    <property type="entry name" value="F-box-like"/>
    <property type="match status" value="1"/>
</dbReference>
<dbReference type="InterPro" id="IPR001810">
    <property type="entry name" value="F-box_dom"/>
</dbReference>
<dbReference type="AlphaFoldDB" id="A0A1Q5Q952"/>
<dbReference type="EMBL" id="LFMY01000005">
    <property type="protein sequence ID" value="OKL60657.1"/>
    <property type="molecule type" value="Genomic_DNA"/>
</dbReference>
<dbReference type="InterPro" id="IPR006553">
    <property type="entry name" value="Leu-rich_rpt_Cys-con_subtyp"/>
</dbReference>
<dbReference type="GO" id="GO:0019005">
    <property type="term" value="C:SCF ubiquitin ligase complex"/>
    <property type="evidence" value="ECO:0007669"/>
    <property type="project" value="TreeGrafter"/>
</dbReference>
<dbReference type="InterPro" id="IPR036047">
    <property type="entry name" value="F-box-like_dom_sf"/>
</dbReference>
<dbReference type="SMART" id="SM00367">
    <property type="entry name" value="LRR_CC"/>
    <property type="match status" value="6"/>
</dbReference>
<gene>
    <name evidence="3" type="ORF">UA08_04221</name>
</gene>
<dbReference type="Pfam" id="PF25372">
    <property type="entry name" value="DUF7885"/>
    <property type="match status" value="1"/>
</dbReference>
<dbReference type="Proteomes" id="UP000214365">
    <property type="component" value="Unassembled WGS sequence"/>
</dbReference>
<evidence type="ECO:0000256" key="1">
    <source>
        <dbReference type="SAM" id="MobiDB-lite"/>
    </source>
</evidence>
<dbReference type="OrthoDB" id="550575at2759"/>
<comment type="caution">
    <text evidence="3">The sequence shown here is derived from an EMBL/GenBank/DDBJ whole genome shotgun (WGS) entry which is preliminary data.</text>
</comment>
<dbReference type="PANTHER" id="PTHR13318">
    <property type="entry name" value="PARTNER OF PAIRED, ISOFORM B-RELATED"/>
    <property type="match status" value="1"/>
</dbReference>
<keyword evidence="4" id="KW-1185">Reference proteome</keyword>
<protein>
    <recommendedName>
        <fullName evidence="2">F-box domain-containing protein</fullName>
    </recommendedName>
</protein>
<dbReference type="Gene3D" id="3.80.10.10">
    <property type="entry name" value="Ribonuclease Inhibitor"/>
    <property type="match status" value="3"/>
</dbReference>
<dbReference type="SUPFAM" id="SSF81383">
    <property type="entry name" value="F-box domain"/>
    <property type="match status" value="1"/>
</dbReference>